<accession>A0A0A3Z8X9</accession>
<keyword evidence="1" id="KW-0812">Transmembrane</keyword>
<keyword evidence="1" id="KW-0472">Membrane</keyword>
<evidence type="ECO:0000256" key="1">
    <source>
        <dbReference type="SAM" id="Phobius"/>
    </source>
</evidence>
<feature type="transmembrane region" description="Helical" evidence="1">
    <location>
        <begin position="12"/>
        <end position="36"/>
    </location>
</feature>
<name>A0A0A3Z8X9_9GAMM</name>
<protein>
    <submittedName>
        <fullName evidence="2">Uncharacterized protein</fullName>
    </submittedName>
</protein>
<dbReference type="EMBL" id="JRUQ01000030">
    <property type="protein sequence ID" value="KGT94081.1"/>
    <property type="molecule type" value="Genomic_DNA"/>
</dbReference>
<evidence type="ECO:0000313" key="3">
    <source>
        <dbReference type="Proteomes" id="UP000030351"/>
    </source>
</evidence>
<proteinExistence type="predicted"/>
<sequence>MMNIIKRFFSRIFRSLISYYGPAVLTIIFSLVQGLLYPDGPIWPTPLFFVFVMVILSIYEHVKLKR</sequence>
<feature type="transmembrane region" description="Helical" evidence="1">
    <location>
        <begin position="42"/>
        <end position="59"/>
    </location>
</feature>
<keyword evidence="1" id="KW-1133">Transmembrane helix</keyword>
<gene>
    <name evidence="2" type="ORF">NG99_10555</name>
</gene>
<organism evidence="2 3">
    <name type="scientific">Erwinia typographi</name>
    <dbReference type="NCBI Taxonomy" id="371042"/>
    <lineage>
        <taxon>Bacteria</taxon>
        <taxon>Pseudomonadati</taxon>
        <taxon>Pseudomonadota</taxon>
        <taxon>Gammaproteobacteria</taxon>
        <taxon>Enterobacterales</taxon>
        <taxon>Erwiniaceae</taxon>
        <taxon>Erwinia</taxon>
    </lineage>
</organism>
<evidence type="ECO:0000313" key="2">
    <source>
        <dbReference type="EMBL" id="KGT94081.1"/>
    </source>
</evidence>
<dbReference type="AlphaFoldDB" id="A0A0A3Z8X9"/>
<dbReference type="eggNOG" id="ENOG503328Y">
    <property type="taxonomic scope" value="Bacteria"/>
</dbReference>
<keyword evidence="3" id="KW-1185">Reference proteome</keyword>
<dbReference type="Proteomes" id="UP000030351">
    <property type="component" value="Unassembled WGS sequence"/>
</dbReference>
<reference evidence="2 3" key="1">
    <citation type="submission" date="2014-10" db="EMBL/GenBank/DDBJ databases">
        <title>Genome sequence of Erwinia typographi M043b.</title>
        <authorList>
            <person name="Chan K.-G."/>
            <person name="Tan W.-S."/>
        </authorList>
    </citation>
    <scope>NUCLEOTIDE SEQUENCE [LARGE SCALE GENOMIC DNA]</scope>
    <source>
        <strain evidence="2 3">M043b</strain>
    </source>
</reference>
<comment type="caution">
    <text evidence="2">The sequence shown here is derived from an EMBL/GenBank/DDBJ whole genome shotgun (WGS) entry which is preliminary data.</text>
</comment>
<dbReference type="STRING" id="371042.NG99_10555"/>